<keyword evidence="7 11" id="KW-0482">Metalloprotease</keyword>
<dbReference type="GO" id="GO:0042277">
    <property type="term" value="F:peptide binding"/>
    <property type="evidence" value="ECO:0007669"/>
    <property type="project" value="TreeGrafter"/>
</dbReference>
<keyword evidence="16" id="KW-1185">Reference proteome</keyword>
<dbReference type="Pfam" id="PF17900">
    <property type="entry name" value="Peptidase_M1_N"/>
    <property type="match status" value="1"/>
</dbReference>
<dbReference type="Gene3D" id="2.60.40.1730">
    <property type="entry name" value="tricorn interacting facor f3 domain"/>
    <property type="match status" value="1"/>
</dbReference>
<dbReference type="InterPro" id="IPR050344">
    <property type="entry name" value="Peptidase_M1_aminopeptidases"/>
</dbReference>
<dbReference type="EMBL" id="BRXY01000388">
    <property type="protein sequence ID" value="GMH91661.1"/>
    <property type="molecule type" value="Genomic_DNA"/>
</dbReference>
<dbReference type="SUPFAM" id="SSF55486">
    <property type="entry name" value="Metalloproteases ('zincins'), catalytic domain"/>
    <property type="match status" value="1"/>
</dbReference>
<sequence>MSCRLPTTVIPRAYRLNYTTISLTAPFKFDGVIQIDVEVADAGINAAEGNPNSLTLHCLDLAVTKAKCAGKDATSLTMSIEAETVTITFPKKIPSGSHTLTVHFTGTLNDQMRGLYRSSYTNLKGEEKIMACTQFEATDARRAFPCWDEPSFKATFQLICTIPLIDGSNMVAISNTPVLETQEFIKDGERFKTYTFGETPKMSTYLAALVVGEFDVVSMYSEKTKIQTSVYTMPGKGKQGKFCLETASKALDFLEETYGIKYPLPKSDLLAIPDFASGAMENWGCVTYREAKILTDVGTSLTMKKGIARTVCHELAHQWFGNLTTMEWWNALFLNEGFARFMEFISVNHLFPEWNIWNEFVQSVYTLALGLDAMKTSHPIECTVNHPDEINSIFDAISYAKGASLLRMVSNYLGDDVFIGGIQAYLTKFSYDNAKSGDLWSALGEFSGKDVPGMMVPWTSQTGFPVIHISDDGSTSTERFLASGEKGEGSWPCPIVFQDGEKIILDDSNKSAVENKIKTLLTDSFFKINAGQYGFFRVNYSVKQWEKLADVMVPGKLSTIDRLGLISDCFALGKAGYIPVTVPLNLVKSFGDIAELDEYVIWQELSEQMRGLASLYKDEPFFPKFQKLMAGMFSKQAELLGWEKKEGENENLGSMRAAVFAALGAADDAGTAQTAQKLFNEYAAGGDAVQADLRQIVYKLALKQDEEGVMRVLMDLYRRTDFPEEQRNLMLTLGQVQNAGLHAEVREWALWSGEVRIQDITYPLSTLGSSNQANSDSAWKYFQNNYDKLLSRFNNMWPAVAAMMSRGGSGGQQKVDEINAFFKVKPVGSAKRRVEQGCEALLLRFGRLERDRKVLEKYFL</sequence>
<feature type="active site" description="Proton acceptor" evidence="8">
    <location>
        <position position="314"/>
    </location>
</feature>
<proteinExistence type="inferred from homology"/>
<comment type="cofactor">
    <cofactor evidence="9 11">
        <name>Zn(2+)</name>
        <dbReference type="ChEBI" id="CHEBI:29105"/>
    </cofactor>
    <text evidence="9 11">Binds 1 zinc ion per subunit.</text>
</comment>
<dbReference type="GO" id="GO:0005737">
    <property type="term" value="C:cytoplasm"/>
    <property type="evidence" value="ECO:0007669"/>
    <property type="project" value="TreeGrafter"/>
</dbReference>
<feature type="binding site" evidence="9">
    <location>
        <position position="336"/>
    </location>
    <ligand>
        <name>Zn(2+)</name>
        <dbReference type="ChEBI" id="CHEBI:29105"/>
        <note>catalytic</note>
    </ligand>
</feature>
<dbReference type="Gene3D" id="1.10.390.10">
    <property type="entry name" value="Neutral Protease Domain 2"/>
    <property type="match status" value="1"/>
</dbReference>
<evidence type="ECO:0000256" key="5">
    <source>
        <dbReference type="ARBA" id="ARBA00022801"/>
    </source>
</evidence>
<dbReference type="GO" id="GO:0008270">
    <property type="term" value="F:zinc ion binding"/>
    <property type="evidence" value="ECO:0007669"/>
    <property type="project" value="UniProtKB-UniRule"/>
</dbReference>
<comment type="similarity">
    <text evidence="1 11">Belongs to the peptidase M1 family.</text>
</comment>
<evidence type="ECO:0000256" key="8">
    <source>
        <dbReference type="PIRSR" id="PIRSR634016-1"/>
    </source>
</evidence>
<dbReference type="InterPro" id="IPR027268">
    <property type="entry name" value="Peptidase_M4/M1_CTD_sf"/>
</dbReference>
<evidence type="ECO:0000256" key="6">
    <source>
        <dbReference type="ARBA" id="ARBA00022833"/>
    </source>
</evidence>
<comment type="caution">
    <text evidence="15">The sequence shown here is derived from an EMBL/GenBank/DDBJ whole genome shotgun (WGS) entry which is preliminary data.</text>
</comment>
<evidence type="ECO:0000313" key="16">
    <source>
        <dbReference type="Proteomes" id="UP001165085"/>
    </source>
</evidence>
<evidence type="ECO:0000256" key="10">
    <source>
        <dbReference type="PIRSR" id="PIRSR634016-4"/>
    </source>
</evidence>
<evidence type="ECO:0000256" key="4">
    <source>
        <dbReference type="ARBA" id="ARBA00022723"/>
    </source>
</evidence>
<feature type="domain" description="Aminopeptidase N-like N-terminal" evidence="14">
    <location>
        <begin position="26"/>
        <end position="206"/>
    </location>
</feature>
<keyword evidence="2 11" id="KW-0031">Aminopeptidase</keyword>
<dbReference type="EC" id="3.4.11.-" evidence="11"/>
<dbReference type="Pfam" id="PF01433">
    <property type="entry name" value="Peptidase_M1"/>
    <property type="match status" value="1"/>
</dbReference>
<evidence type="ECO:0000313" key="15">
    <source>
        <dbReference type="EMBL" id="GMH91661.1"/>
    </source>
</evidence>
<protein>
    <recommendedName>
        <fullName evidence="11">Aminopeptidase</fullName>
        <ecNumber evidence="11">3.4.11.-</ecNumber>
    </recommendedName>
</protein>
<reference evidence="16" key="1">
    <citation type="journal article" date="2023" name="Commun. Biol.">
        <title>Genome analysis of Parmales, the sister group of diatoms, reveals the evolutionary specialization of diatoms from phago-mixotrophs to photoautotrophs.</title>
        <authorList>
            <person name="Ban H."/>
            <person name="Sato S."/>
            <person name="Yoshikawa S."/>
            <person name="Yamada K."/>
            <person name="Nakamura Y."/>
            <person name="Ichinomiya M."/>
            <person name="Sato N."/>
            <person name="Blanc-Mathieu R."/>
            <person name="Endo H."/>
            <person name="Kuwata A."/>
            <person name="Ogata H."/>
        </authorList>
    </citation>
    <scope>NUCLEOTIDE SEQUENCE [LARGE SCALE GENOMIC DNA]</scope>
    <source>
        <strain evidence="16">NIES 3701</strain>
    </source>
</reference>
<evidence type="ECO:0000256" key="2">
    <source>
        <dbReference type="ARBA" id="ARBA00022438"/>
    </source>
</evidence>
<dbReference type="GO" id="GO:0070006">
    <property type="term" value="F:metalloaminopeptidase activity"/>
    <property type="evidence" value="ECO:0007669"/>
    <property type="project" value="TreeGrafter"/>
</dbReference>
<dbReference type="PRINTS" id="PR00756">
    <property type="entry name" value="ALADIPTASE"/>
</dbReference>
<keyword evidence="4 9" id="KW-0479">Metal-binding</keyword>
<dbReference type="InterPro" id="IPR034016">
    <property type="entry name" value="M1_APN-typ"/>
</dbReference>
<organism evidence="15 16">
    <name type="scientific">Triparma strigata</name>
    <dbReference type="NCBI Taxonomy" id="1606541"/>
    <lineage>
        <taxon>Eukaryota</taxon>
        <taxon>Sar</taxon>
        <taxon>Stramenopiles</taxon>
        <taxon>Ochrophyta</taxon>
        <taxon>Bolidophyceae</taxon>
        <taxon>Parmales</taxon>
        <taxon>Triparmaceae</taxon>
        <taxon>Triparma</taxon>
    </lineage>
</organism>
<feature type="domain" description="ERAP1-like C-terminal" evidence="13">
    <location>
        <begin position="525"/>
        <end position="840"/>
    </location>
</feature>
<feature type="binding site" evidence="9">
    <location>
        <position position="313"/>
    </location>
    <ligand>
        <name>Zn(2+)</name>
        <dbReference type="ChEBI" id="CHEBI:29105"/>
        <note>catalytic</note>
    </ligand>
</feature>
<dbReference type="GO" id="GO:0005615">
    <property type="term" value="C:extracellular space"/>
    <property type="evidence" value="ECO:0007669"/>
    <property type="project" value="TreeGrafter"/>
</dbReference>
<dbReference type="InterPro" id="IPR024571">
    <property type="entry name" value="ERAP1-like_C_dom"/>
</dbReference>
<evidence type="ECO:0000259" key="12">
    <source>
        <dbReference type="Pfam" id="PF01433"/>
    </source>
</evidence>
<keyword evidence="5 11" id="KW-0378">Hydrolase</keyword>
<accession>A0A9W7BIB1</accession>
<name>A0A9W7BIB1_9STRA</name>
<feature type="binding site" evidence="9">
    <location>
        <position position="317"/>
    </location>
    <ligand>
        <name>Zn(2+)</name>
        <dbReference type="ChEBI" id="CHEBI:29105"/>
        <note>catalytic</note>
    </ligand>
</feature>
<dbReference type="SUPFAM" id="SSF63737">
    <property type="entry name" value="Leukotriene A4 hydrolase N-terminal domain"/>
    <property type="match status" value="1"/>
</dbReference>
<dbReference type="GO" id="GO:0006508">
    <property type="term" value="P:proteolysis"/>
    <property type="evidence" value="ECO:0007669"/>
    <property type="project" value="UniProtKB-KW"/>
</dbReference>
<evidence type="ECO:0000259" key="13">
    <source>
        <dbReference type="Pfam" id="PF11838"/>
    </source>
</evidence>
<dbReference type="InterPro" id="IPR042097">
    <property type="entry name" value="Aminopeptidase_N-like_N_sf"/>
</dbReference>
<dbReference type="OrthoDB" id="10031169at2759"/>
<evidence type="ECO:0000256" key="1">
    <source>
        <dbReference type="ARBA" id="ARBA00010136"/>
    </source>
</evidence>
<evidence type="ECO:0000256" key="11">
    <source>
        <dbReference type="RuleBase" id="RU364040"/>
    </source>
</evidence>
<dbReference type="AlphaFoldDB" id="A0A9W7BIB1"/>
<keyword evidence="6 9" id="KW-0862">Zinc</keyword>
<dbReference type="GO" id="GO:0043171">
    <property type="term" value="P:peptide catabolic process"/>
    <property type="evidence" value="ECO:0007669"/>
    <property type="project" value="TreeGrafter"/>
</dbReference>
<dbReference type="InterPro" id="IPR045357">
    <property type="entry name" value="Aminopeptidase_N-like_N"/>
</dbReference>
<dbReference type="Gene3D" id="1.25.50.20">
    <property type="match status" value="1"/>
</dbReference>
<evidence type="ECO:0000259" key="14">
    <source>
        <dbReference type="Pfam" id="PF17900"/>
    </source>
</evidence>
<dbReference type="FunFam" id="1.10.390.10:FF:000001">
    <property type="entry name" value="Aminopeptidase"/>
    <property type="match status" value="1"/>
</dbReference>
<keyword evidence="3 11" id="KW-0645">Protease</keyword>
<dbReference type="Proteomes" id="UP001165085">
    <property type="component" value="Unassembled WGS sequence"/>
</dbReference>
<evidence type="ECO:0000256" key="7">
    <source>
        <dbReference type="ARBA" id="ARBA00023049"/>
    </source>
</evidence>
<dbReference type="GO" id="GO:0016020">
    <property type="term" value="C:membrane"/>
    <property type="evidence" value="ECO:0007669"/>
    <property type="project" value="TreeGrafter"/>
</dbReference>
<dbReference type="InterPro" id="IPR014782">
    <property type="entry name" value="Peptidase_M1_dom"/>
</dbReference>
<feature type="domain" description="Peptidase M1 membrane alanine aminopeptidase" evidence="12">
    <location>
        <begin position="243"/>
        <end position="458"/>
    </location>
</feature>
<evidence type="ECO:0000256" key="9">
    <source>
        <dbReference type="PIRSR" id="PIRSR634016-3"/>
    </source>
</evidence>
<dbReference type="Gene3D" id="2.60.40.1910">
    <property type="match status" value="1"/>
</dbReference>
<dbReference type="PANTHER" id="PTHR11533:SF174">
    <property type="entry name" value="PUROMYCIN-SENSITIVE AMINOPEPTIDASE-RELATED"/>
    <property type="match status" value="1"/>
</dbReference>
<dbReference type="CDD" id="cd09601">
    <property type="entry name" value="M1_APN-Q_like"/>
    <property type="match status" value="1"/>
</dbReference>
<gene>
    <name evidence="15" type="ORF">TrST_g13830</name>
</gene>
<dbReference type="Pfam" id="PF11838">
    <property type="entry name" value="ERAP1_C"/>
    <property type="match status" value="1"/>
</dbReference>
<dbReference type="PANTHER" id="PTHR11533">
    <property type="entry name" value="PROTEASE M1 ZINC METALLOPROTEASE"/>
    <property type="match status" value="1"/>
</dbReference>
<dbReference type="InterPro" id="IPR001930">
    <property type="entry name" value="Peptidase_M1"/>
</dbReference>
<evidence type="ECO:0000256" key="3">
    <source>
        <dbReference type="ARBA" id="ARBA00022670"/>
    </source>
</evidence>
<feature type="site" description="Transition state stabilizer" evidence="10">
    <location>
        <position position="399"/>
    </location>
</feature>